<reference evidence="2 4" key="1">
    <citation type="journal article" date="2014" name="BMC Genomics">
        <title>Genome sequence of Anopheles sinensis provides insight into genetics basis of mosquito competence for malaria parasites.</title>
        <authorList>
            <person name="Zhou D."/>
            <person name="Zhang D."/>
            <person name="Ding G."/>
            <person name="Shi L."/>
            <person name="Hou Q."/>
            <person name="Ye Y."/>
            <person name="Xu Y."/>
            <person name="Zhou H."/>
            <person name="Xiong C."/>
            <person name="Li S."/>
            <person name="Yu J."/>
            <person name="Hong S."/>
            <person name="Yu X."/>
            <person name="Zou P."/>
            <person name="Chen C."/>
            <person name="Chang X."/>
            <person name="Wang W."/>
            <person name="Lv Y."/>
            <person name="Sun Y."/>
            <person name="Ma L."/>
            <person name="Shen B."/>
            <person name="Zhu C."/>
        </authorList>
    </citation>
    <scope>NUCLEOTIDE SEQUENCE [LARGE SCALE GENOMIC DNA]</scope>
</reference>
<accession>A0A084W207</accession>
<keyword evidence="1" id="KW-0732">Signal</keyword>
<name>A0A084W207_ANOSI</name>
<organism evidence="2">
    <name type="scientific">Anopheles sinensis</name>
    <name type="common">Mosquito</name>
    <dbReference type="NCBI Taxonomy" id="74873"/>
    <lineage>
        <taxon>Eukaryota</taxon>
        <taxon>Metazoa</taxon>
        <taxon>Ecdysozoa</taxon>
        <taxon>Arthropoda</taxon>
        <taxon>Hexapoda</taxon>
        <taxon>Insecta</taxon>
        <taxon>Pterygota</taxon>
        <taxon>Neoptera</taxon>
        <taxon>Endopterygota</taxon>
        <taxon>Diptera</taxon>
        <taxon>Nematocera</taxon>
        <taxon>Culicoidea</taxon>
        <taxon>Culicidae</taxon>
        <taxon>Anophelinae</taxon>
        <taxon>Anopheles</taxon>
    </lineage>
</organism>
<reference evidence="3" key="2">
    <citation type="submission" date="2020-05" db="UniProtKB">
        <authorList>
            <consortium name="EnsemblMetazoa"/>
        </authorList>
    </citation>
    <scope>IDENTIFICATION</scope>
</reference>
<evidence type="ECO:0000313" key="3">
    <source>
        <dbReference type="EnsemblMetazoa" id="ASIC012146-PA"/>
    </source>
</evidence>
<dbReference type="EnsemblMetazoa" id="ASIC012146-RA">
    <property type="protein sequence ID" value="ASIC012146-PA"/>
    <property type="gene ID" value="ASIC012146"/>
</dbReference>
<feature type="chain" id="PRO_5001784424" evidence="1">
    <location>
        <begin position="18"/>
        <end position="111"/>
    </location>
</feature>
<sequence length="111" mass="12022">MKVIIILGVVLLAGVECAPQGPVTEPIPIIRQEQEVNPDGSYSWSYETGNGIAAEEQGFLKNAGSEQEAQATRSGHDVTGLAMRRMHRDTPSVDTIISSPARLLGLHKRAW</sequence>
<gene>
    <name evidence="2" type="ORF">ZHAS_00012146</name>
</gene>
<dbReference type="VEuPathDB" id="VectorBase:ASIS002308"/>
<dbReference type="STRING" id="74873.A0A084W207"/>
<dbReference type="Proteomes" id="UP000030765">
    <property type="component" value="Unassembled WGS sequence"/>
</dbReference>
<dbReference type="OrthoDB" id="6372059at2759"/>
<evidence type="ECO:0000313" key="4">
    <source>
        <dbReference type="Proteomes" id="UP000030765"/>
    </source>
</evidence>
<dbReference type="VEuPathDB" id="VectorBase:ASIC012146"/>
<protein>
    <submittedName>
        <fullName evidence="2">AGAP009876-PA-like protein</fullName>
    </submittedName>
</protein>
<proteinExistence type="predicted"/>
<evidence type="ECO:0000313" key="2">
    <source>
        <dbReference type="EMBL" id="KFB44251.1"/>
    </source>
</evidence>
<evidence type="ECO:0000256" key="1">
    <source>
        <dbReference type="SAM" id="SignalP"/>
    </source>
</evidence>
<keyword evidence="4" id="KW-1185">Reference proteome</keyword>
<dbReference type="AlphaFoldDB" id="A0A084W207"/>
<feature type="signal peptide" evidence="1">
    <location>
        <begin position="1"/>
        <end position="17"/>
    </location>
</feature>
<dbReference type="EMBL" id="ATLV01019472">
    <property type="status" value="NOT_ANNOTATED_CDS"/>
    <property type="molecule type" value="Genomic_DNA"/>
</dbReference>
<dbReference type="EMBL" id="KE525272">
    <property type="protein sequence ID" value="KFB44251.1"/>
    <property type="molecule type" value="Genomic_DNA"/>
</dbReference>